<keyword evidence="2" id="KW-1185">Reference proteome</keyword>
<name>A0A2V3W6E0_9BACI</name>
<dbReference type="InterPro" id="IPR019615">
    <property type="entry name" value="DUF2487"/>
</dbReference>
<dbReference type="Pfam" id="PF10673">
    <property type="entry name" value="DUF2487"/>
    <property type="match status" value="1"/>
</dbReference>
<evidence type="ECO:0000313" key="1">
    <source>
        <dbReference type="EMBL" id="PXW88754.1"/>
    </source>
</evidence>
<sequence>MKWFSEDLTKYIQAKEYIDTVIIPLQAFHLSEDNSLKKDAFQREVLSIYAREIEKELSGRILLTPTYNYLKFSDIDREVNRLNEWLNDIGNQPFKTVFAMTFDNSWKKIEKELDCHLLWLPGIKSGNIKSEETLKVIRSQVEQISELIRSYW</sequence>
<dbReference type="AlphaFoldDB" id="A0A2V3W6E0"/>
<dbReference type="RefSeq" id="WP_110394580.1">
    <property type="nucleotide sequence ID" value="NZ_JADIJL010000009.1"/>
</dbReference>
<dbReference type="EMBL" id="QJJQ01000003">
    <property type="protein sequence ID" value="PXW88754.1"/>
    <property type="molecule type" value="Genomic_DNA"/>
</dbReference>
<comment type="caution">
    <text evidence="1">The sequence shown here is derived from an EMBL/GenBank/DDBJ whole genome shotgun (WGS) entry which is preliminary data.</text>
</comment>
<organism evidence="1 2">
    <name type="scientific">Pseudogracilibacillus auburnensis</name>
    <dbReference type="NCBI Taxonomy" id="1494959"/>
    <lineage>
        <taxon>Bacteria</taxon>
        <taxon>Bacillati</taxon>
        <taxon>Bacillota</taxon>
        <taxon>Bacilli</taxon>
        <taxon>Bacillales</taxon>
        <taxon>Bacillaceae</taxon>
        <taxon>Pseudogracilibacillus</taxon>
    </lineage>
</organism>
<gene>
    <name evidence="1" type="ORF">DFR56_103260</name>
</gene>
<evidence type="ECO:0000313" key="2">
    <source>
        <dbReference type="Proteomes" id="UP000247978"/>
    </source>
</evidence>
<reference evidence="1 2" key="1">
    <citation type="submission" date="2018-05" db="EMBL/GenBank/DDBJ databases">
        <title>Genomic Encyclopedia of Type Strains, Phase IV (KMG-IV): sequencing the most valuable type-strain genomes for metagenomic binning, comparative biology and taxonomic classification.</title>
        <authorList>
            <person name="Goeker M."/>
        </authorList>
    </citation>
    <scope>NUCLEOTIDE SEQUENCE [LARGE SCALE GENOMIC DNA]</scope>
    <source>
        <strain evidence="1 2">DSM 28556</strain>
    </source>
</reference>
<protein>
    <submittedName>
        <fullName evidence="1">Uncharacterized protein DUF2487</fullName>
    </submittedName>
</protein>
<accession>A0A2V3W6E0</accession>
<proteinExistence type="predicted"/>
<dbReference type="Proteomes" id="UP000247978">
    <property type="component" value="Unassembled WGS sequence"/>
</dbReference>
<dbReference type="OrthoDB" id="2678750at2"/>